<keyword evidence="2" id="KW-1185">Reference proteome</keyword>
<name>A0A167IKC7_9FLAO</name>
<accession>A0A167IKC7</accession>
<dbReference type="Proteomes" id="UP000077013">
    <property type="component" value="Unassembled WGS sequence"/>
</dbReference>
<dbReference type="AlphaFoldDB" id="A0A167IKC7"/>
<organism evidence="1 2">
    <name type="scientific">Cochleicola gelatinilyticus</name>
    <dbReference type="NCBI Taxonomy" id="1763537"/>
    <lineage>
        <taxon>Bacteria</taxon>
        <taxon>Pseudomonadati</taxon>
        <taxon>Bacteroidota</taxon>
        <taxon>Flavobacteriia</taxon>
        <taxon>Flavobacteriales</taxon>
        <taxon>Flavobacteriaceae</taxon>
        <taxon>Cochleicola</taxon>
    </lineage>
</organism>
<sequence>MKFKKPSEKTVKRAALQFAAFEAGKRASRGAAGLTQRQLPTTKPEYVKGGIALLSLGLAAAYTGKNKDLVIAGCVGMASEQAGDLIDTYAAENLSRKADDGAVENFINDAMGLNGCGCNQTQYPAQAQLNASYGSKTLEAVVWNGATNGEEIIDTTYEFAGA</sequence>
<gene>
    <name evidence="1" type="ORF">ULVI_03075</name>
</gene>
<proteinExistence type="predicted"/>
<reference evidence="1 2" key="1">
    <citation type="submission" date="2016-02" db="EMBL/GenBank/DDBJ databases">
        <title>Ulvibacter sp. LPB0005, isolated from Thais luteostoma.</title>
        <authorList>
            <person name="Shin S.-K."/>
            <person name="Yi H."/>
        </authorList>
    </citation>
    <scope>NUCLEOTIDE SEQUENCE [LARGE SCALE GENOMIC DNA]</scope>
    <source>
        <strain evidence="1 2">LPB0005</strain>
    </source>
</reference>
<comment type="caution">
    <text evidence="1">The sequence shown here is derived from an EMBL/GenBank/DDBJ whole genome shotgun (WGS) entry which is preliminary data.</text>
</comment>
<dbReference type="STRING" id="1763537.ULVI_03075"/>
<evidence type="ECO:0000313" key="2">
    <source>
        <dbReference type="Proteomes" id="UP000077013"/>
    </source>
</evidence>
<dbReference type="RefSeq" id="WP_068589666.1">
    <property type="nucleotide sequence ID" value="NZ_LRXL01000026.1"/>
</dbReference>
<evidence type="ECO:0000313" key="1">
    <source>
        <dbReference type="EMBL" id="OAB79742.1"/>
    </source>
</evidence>
<dbReference type="EMBL" id="LRXL01000026">
    <property type="protein sequence ID" value="OAB79742.1"/>
    <property type="molecule type" value="Genomic_DNA"/>
</dbReference>
<protein>
    <submittedName>
        <fullName evidence="1">Uncharacterized protein</fullName>
    </submittedName>
</protein>